<name>A0ABS2P4B1_9BACI</name>
<proteinExistence type="predicted"/>
<protein>
    <submittedName>
        <fullName evidence="2">Membrane protein</fullName>
    </submittedName>
</protein>
<keyword evidence="1" id="KW-0812">Transmembrane</keyword>
<feature type="transmembrane region" description="Helical" evidence="1">
    <location>
        <begin position="135"/>
        <end position="158"/>
    </location>
</feature>
<evidence type="ECO:0000256" key="1">
    <source>
        <dbReference type="SAM" id="Phobius"/>
    </source>
</evidence>
<keyword evidence="1" id="KW-1133">Transmembrane helix</keyword>
<keyword evidence="3" id="KW-1185">Reference proteome</keyword>
<accession>A0ABS2P4B1</accession>
<keyword evidence="1" id="KW-0472">Membrane</keyword>
<reference evidence="2 3" key="1">
    <citation type="submission" date="2021-01" db="EMBL/GenBank/DDBJ databases">
        <title>Genomic Encyclopedia of Type Strains, Phase IV (KMG-IV): sequencing the most valuable type-strain genomes for metagenomic binning, comparative biology and taxonomic classification.</title>
        <authorList>
            <person name="Goeker M."/>
        </authorList>
    </citation>
    <scope>NUCLEOTIDE SEQUENCE [LARGE SCALE GENOMIC DNA]</scope>
    <source>
        <strain evidence="2 3">DSM 25879</strain>
    </source>
</reference>
<organism evidence="2 3">
    <name type="scientific">Sutcliffiella tianshenii</name>
    <dbReference type="NCBI Taxonomy" id="1463404"/>
    <lineage>
        <taxon>Bacteria</taxon>
        <taxon>Bacillati</taxon>
        <taxon>Bacillota</taxon>
        <taxon>Bacilli</taxon>
        <taxon>Bacillales</taxon>
        <taxon>Bacillaceae</taxon>
        <taxon>Sutcliffiella</taxon>
    </lineage>
</organism>
<feature type="transmembrane region" description="Helical" evidence="1">
    <location>
        <begin position="71"/>
        <end position="90"/>
    </location>
</feature>
<dbReference type="InterPro" id="IPR018723">
    <property type="entry name" value="DUF2254_membrane"/>
</dbReference>
<dbReference type="Proteomes" id="UP000737402">
    <property type="component" value="Unassembled WGS sequence"/>
</dbReference>
<feature type="transmembrane region" description="Helical" evidence="1">
    <location>
        <begin position="110"/>
        <end position="128"/>
    </location>
</feature>
<feature type="transmembrane region" description="Helical" evidence="1">
    <location>
        <begin position="12"/>
        <end position="35"/>
    </location>
</feature>
<dbReference type="EMBL" id="JAFBED010000008">
    <property type="protein sequence ID" value="MBM7621467.1"/>
    <property type="molecule type" value="Genomic_DNA"/>
</dbReference>
<evidence type="ECO:0000313" key="2">
    <source>
        <dbReference type="EMBL" id="MBM7621467.1"/>
    </source>
</evidence>
<sequence>MAKSAALLRIKSSFLYLPAFYGILSVFLAFLSLFIDHILLAQGGRDTWIPVILLSDISLSQTILSSIASSLLTMTTITFSTILVVLTTYLSQFSPRALQNFITDHATQRVLGIFTGGFIYCILLLLLLKETEENQLFLVPAFAVGIAILCLIVFVFFIHHVTTWIQVSNLLHNITVKTLDSMEDRLLSKENLHIDSPWDDWESEEISTKKPIIYMSDKAGYIQYIDIPSLVETCSKYECIVKVERKQGDYVNEDTPLIAIYKNEKDVSKKLFMDHISVSLSRAPLEDIEFGIRKVTEIGVRALSTSINDPITAIHCIEQLSTILSRLSSMPEPATYFNDKNRNLRVIVRNPDFFEYLNISFSPLIRYGKSDYDVVTSIFHALTIISNHSVAPRKEAIWRFTQHSLQAMNNENYLEMEKLRLNQILKELLFSMGKSKEFNHIIFQ</sequence>
<dbReference type="Pfam" id="PF10011">
    <property type="entry name" value="DUF2254"/>
    <property type="match status" value="1"/>
</dbReference>
<comment type="caution">
    <text evidence="2">The sequence shown here is derived from an EMBL/GenBank/DDBJ whole genome shotgun (WGS) entry which is preliminary data.</text>
</comment>
<gene>
    <name evidence="2" type="ORF">JOC95_003356</name>
</gene>
<dbReference type="RefSeq" id="WP_204418257.1">
    <property type="nucleotide sequence ID" value="NZ_JAFBED010000008.1"/>
</dbReference>
<evidence type="ECO:0000313" key="3">
    <source>
        <dbReference type="Proteomes" id="UP000737402"/>
    </source>
</evidence>